<proteinExistence type="predicted"/>
<feature type="compositionally biased region" description="Polar residues" evidence="1">
    <location>
        <begin position="219"/>
        <end position="242"/>
    </location>
</feature>
<evidence type="ECO:0000259" key="2">
    <source>
        <dbReference type="Pfam" id="PF12776"/>
    </source>
</evidence>
<dbReference type="AlphaFoldDB" id="A0A423WQY1"/>
<dbReference type="Proteomes" id="UP000283895">
    <property type="component" value="Unassembled WGS sequence"/>
</dbReference>
<evidence type="ECO:0000256" key="1">
    <source>
        <dbReference type="SAM" id="MobiDB-lite"/>
    </source>
</evidence>
<organism evidence="3 4">
    <name type="scientific">Cytospora schulzeri</name>
    <dbReference type="NCBI Taxonomy" id="448051"/>
    <lineage>
        <taxon>Eukaryota</taxon>
        <taxon>Fungi</taxon>
        <taxon>Dikarya</taxon>
        <taxon>Ascomycota</taxon>
        <taxon>Pezizomycotina</taxon>
        <taxon>Sordariomycetes</taxon>
        <taxon>Sordariomycetidae</taxon>
        <taxon>Diaporthales</taxon>
        <taxon>Cytosporaceae</taxon>
        <taxon>Cytospora</taxon>
    </lineage>
</organism>
<feature type="region of interest" description="Disordered" evidence="1">
    <location>
        <begin position="163"/>
        <end position="188"/>
    </location>
</feature>
<dbReference type="PANTHER" id="PTHR46929:SF3">
    <property type="entry name" value="MYB_SANT-LIKE DOMAIN-CONTAINING PROTEIN"/>
    <property type="match status" value="1"/>
</dbReference>
<evidence type="ECO:0000313" key="4">
    <source>
        <dbReference type="Proteomes" id="UP000283895"/>
    </source>
</evidence>
<feature type="region of interest" description="Disordered" evidence="1">
    <location>
        <begin position="204"/>
        <end position="357"/>
    </location>
</feature>
<dbReference type="OrthoDB" id="5307821at2759"/>
<name>A0A423WQY1_9PEZI</name>
<evidence type="ECO:0000313" key="3">
    <source>
        <dbReference type="EMBL" id="ROW05801.1"/>
    </source>
</evidence>
<feature type="domain" description="Myb/SANT-like" evidence="2">
    <location>
        <begin position="35"/>
        <end position="129"/>
    </location>
</feature>
<sequence length="494" mass="53452">MSDGEDYGSPEPMQPNGSNSGRQHTPSHRKGPRFSWTPAYEATFFRSLCESVKIGLKDNHSFKQEAWDRACQALAERHNAYPNKGHLINKSDNARKKFRLWRGLREDPEFLYNPNTKVVTASEEAWRAHIEREPLSKSLRNRPFEHEEYMEILFPDVIGSGGAPKRITKPRRKGTDMMGDGEDLDDTPGTNVLNLLSADNTMFQTTPTQTPIQPPTVPSNGNIRPTSTILPARTSIASSSALTPPDEEPGHSSSHNRKRYLPSNTGAGPSTEKRRRTANGGGGGNYIDLTHSAQLSNGETSSFQLGGNTNGTSNAISNALTTQPNTHTTNNANPTASSSSNAGGGSGGSAGGGTSRTQQFQDAMMTIAEQIRAQRFAGPAAPQHTYPQQAMEIFFRDFGDEDQDLQIKIGEKVLCDTNKAMMFCMMPEELRRHWVKRLRELHNRVPGEAAAIVGAAAGPGGQGMMIAAPGAGGSMQMGGGMGNNPMMRNGSQVG</sequence>
<feature type="compositionally biased region" description="Polar residues" evidence="1">
    <location>
        <begin position="291"/>
        <end position="327"/>
    </location>
</feature>
<feature type="compositionally biased region" description="Low complexity" evidence="1">
    <location>
        <begin position="328"/>
        <end position="341"/>
    </location>
</feature>
<dbReference type="InterPro" id="IPR024752">
    <property type="entry name" value="Myb/SANT-like_dom"/>
</dbReference>
<feature type="compositionally biased region" description="Polar residues" evidence="1">
    <location>
        <begin position="15"/>
        <end position="24"/>
    </location>
</feature>
<keyword evidence="4" id="KW-1185">Reference proteome</keyword>
<dbReference type="Pfam" id="PF12776">
    <property type="entry name" value="Myb_DNA-bind_3"/>
    <property type="match status" value="1"/>
</dbReference>
<gene>
    <name evidence="3" type="ORF">VMCG_05201</name>
</gene>
<dbReference type="STRING" id="356882.A0A423WQY1"/>
<feature type="region of interest" description="Disordered" evidence="1">
    <location>
        <begin position="1"/>
        <end position="34"/>
    </location>
</feature>
<comment type="caution">
    <text evidence="3">The sequence shown here is derived from an EMBL/GenBank/DDBJ whole genome shotgun (WGS) entry which is preliminary data.</text>
</comment>
<accession>A0A423WQY1</accession>
<protein>
    <recommendedName>
        <fullName evidence="2">Myb/SANT-like domain-containing protein</fullName>
    </recommendedName>
</protein>
<dbReference type="EMBL" id="LKEA01000012">
    <property type="protein sequence ID" value="ROW05801.1"/>
    <property type="molecule type" value="Genomic_DNA"/>
</dbReference>
<reference evidence="3 4" key="1">
    <citation type="submission" date="2015-09" db="EMBL/GenBank/DDBJ databases">
        <title>Host preference determinants of Valsa canker pathogens revealed by comparative genomics.</title>
        <authorList>
            <person name="Yin Z."/>
            <person name="Huang L."/>
        </authorList>
    </citation>
    <scope>NUCLEOTIDE SEQUENCE [LARGE SCALE GENOMIC DNA]</scope>
    <source>
        <strain evidence="3 4">03-1</strain>
    </source>
</reference>
<feature type="compositionally biased region" description="Gly residues" evidence="1">
    <location>
        <begin position="342"/>
        <end position="354"/>
    </location>
</feature>
<dbReference type="PANTHER" id="PTHR46929">
    <property type="entry name" value="EXPRESSED PROTEIN"/>
    <property type="match status" value="1"/>
</dbReference>